<evidence type="ECO:0000313" key="2">
    <source>
        <dbReference type="Proteomes" id="UP000596660"/>
    </source>
</evidence>
<name>A0A803LQJ5_CHEQI</name>
<dbReference type="Gramene" id="AUR62017224-RA">
    <property type="protein sequence ID" value="AUR62017224-RA:cds"/>
    <property type="gene ID" value="AUR62017224"/>
</dbReference>
<dbReference type="Proteomes" id="UP000596660">
    <property type="component" value="Unplaced"/>
</dbReference>
<reference evidence="1" key="1">
    <citation type="journal article" date="2017" name="Nature">
        <title>The genome of Chenopodium quinoa.</title>
        <authorList>
            <person name="Jarvis D.E."/>
            <person name="Ho Y.S."/>
            <person name="Lightfoot D.J."/>
            <person name="Schmoeckel S.M."/>
            <person name="Li B."/>
            <person name="Borm T.J.A."/>
            <person name="Ohyanagi H."/>
            <person name="Mineta K."/>
            <person name="Michell C.T."/>
            <person name="Saber N."/>
            <person name="Kharbatia N.M."/>
            <person name="Rupper R.R."/>
            <person name="Sharp A.R."/>
            <person name="Dally N."/>
            <person name="Boughton B.A."/>
            <person name="Woo Y.H."/>
            <person name="Gao G."/>
            <person name="Schijlen E.G.W.M."/>
            <person name="Guo X."/>
            <person name="Momin A.A."/>
            <person name="Negrao S."/>
            <person name="Al-Babili S."/>
            <person name="Gehring C."/>
            <person name="Roessner U."/>
            <person name="Jung C."/>
            <person name="Murphy K."/>
            <person name="Arold S.T."/>
            <person name="Gojobori T."/>
            <person name="van der Linden C.G."/>
            <person name="van Loo E.N."/>
            <person name="Jellen E.N."/>
            <person name="Maughan P.J."/>
            <person name="Tester M."/>
        </authorList>
    </citation>
    <scope>NUCLEOTIDE SEQUENCE [LARGE SCALE GENOMIC DNA]</scope>
    <source>
        <strain evidence="1">cv. PI 614886</strain>
    </source>
</reference>
<proteinExistence type="predicted"/>
<evidence type="ECO:0000313" key="1">
    <source>
        <dbReference type="EnsemblPlants" id="AUR62017224-RA:cds"/>
    </source>
</evidence>
<dbReference type="AlphaFoldDB" id="A0A803LQJ5"/>
<keyword evidence="2" id="KW-1185">Reference proteome</keyword>
<accession>A0A803LQJ5</accession>
<reference evidence="1" key="2">
    <citation type="submission" date="2021-03" db="UniProtKB">
        <authorList>
            <consortium name="EnsemblPlants"/>
        </authorList>
    </citation>
    <scope>IDENTIFICATION</scope>
</reference>
<organism evidence="1 2">
    <name type="scientific">Chenopodium quinoa</name>
    <name type="common">Quinoa</name>
    <dbReference type="NCBI Taxonomy" id="63459"/>
    <lineage>
        <taxon>Eukaryota</taxon>
        <taxon>Viridiplantae</taxon>
        <taxon>Streptophyta</taxon>
        <taxon>Embryophyta</taxon>
        <taxon>Tracheophyta</taxon>
        <taxon>Spermatophyta</taxon>
        <taxon>Magnoliopsida</taxon>
        <taxon>eudicotyledons</taxon>
        <taxon>Gunneridae</taxon>
        <taxon>Pentapetalae</taxon>
        <taxon>Caryophyllales</taxon>
        <taxon>Chenopodiaceae</taxon>
        <taxon>Chenopodioideae</taxon>
        <taxon>Atripliceae</taxon>
        <taxon>Chenopodium</taxon>
    </lineage>
</organism>
<sequence>MRESDAIVTKTCREMEGAYCDFVEKLIGKPVLLAGPVLSKPATSRLDERFDCWLNGFSRGSVVFCALGSECILGKVQLHELVLGLELTGRPFLAALKPPEGYLTIESAMPEGFIERTKGKGIMHGGWVQQQLILQAYSILP</sequence>
<protein>
    <submittedName>
        <fullName evidence="1">Uncharacterized protein</fullName>
    </submittedName>
</protein>
<dbReference type="Gene3D" id="3.40.50.2000">
    <property type="entry name" value="Glycogen Phosphorylase B"/>
    <property type="match status" value="2"/>
</dbReference>
<dbReference type="OMA" id="MIMEEWA"/>
<dbReference type="PANTHER" id="PTHR48049">
    <property type="entry name" value="GLYCOSYLTRANSFERASE"/>
    <property type="match status" value="1"/>
</dbReference>
<dbReference type="SUPFAM" id="SSF53756">
    <property type="entry name" value="UDP-Glycosyltransferase/glycogen phosphorylase"/>
    <property type="match status" value="1"/>
</dbReference>
<dbReference type="PANTHER" id="PTHR48049:SF34">
    <property type="entry name" value="UDP-GLYCOSYLTRANSFERASE 79B30-LIKE"/>
    <property type="match status" value="1"/>
</dbReference>
<dbReference type="GO" id="GO:0035251">
    <property type="term" value="F:UDP-glucosyltransferase activity"/>
    <property type="evidence" value="ECO:0007669"/>
    <property type="project" value="InterPro"/>
</dbReference>
<dbReference type="EnsemblPlants" id="AUR62017224-RA">
    <property type="protein sequence ID" value="AUR62017224-RA:cds"/>
    <property type="gene ID" value="AUR62017224"/>
</dbReference>
<dbReference type="InterPro" id="IPR050481">
    <property type="entry name" value="UDP-glycosyltransf_plant"/>
</dbReference>